<organism evidence="1 2">
    <name type="scientific">Candidatus Gallibacteroides avistercoris</name>
    <dbReference type="NCBI Taxonomy" id="2840833"/>
    <lineage>
        <taxon>Bacteria</taxon>
        <taxon>Pseudomonadati</taxon>
        <taxon>Bacteroidota</taxon>
        <taxon>Bacteroidia</taxon>
        <taxon>Bacteroidales</taxon>
        <taxon>Bacteroidaceae</taxon>
        <taxon>Bacteroidaceae incertae sedis</taxon>
        <taxon>Candidatus Gallibacteroides</taxon>
    </lineage>
</organism>
<name>A0A9D1M9A6_9BACT</name>
<evidence type="ECO:0000313" key="2">
    <source>
        <dbReference type="Proteomes" id="UP000824112"/>
    </source>
</evidence>
<sequence>MQGINATFHVIRQMFKSTVPPCQVTTDEDAHYEVRAIKKDAHGETLSDKLVGYVVKHEDSVTVGFDSLLNDAVKRELFSTYLIQKMNRESRIRIHRMTAQLHSDLQSAIDQLLRYYTKVNWA</sequence>
<comment type="caution">
    <text evidence="1">The sequence shown here is derived from an EMBL/GenBank/DDBJ whole genome shotgun (WGS) entry which is preliminary data.</text>
</comment>
<evidence type="ECO:0000313" key="1">
    <source>
        <dbReference type="EMBL" id="HIU55935.1"/>
    </source>
</evidence>
<reference evidence="1" key="2">
    <citation type="journal article" date="2021" name="PeerJ">
        <title>Extensive microbial diversity within the chicken gut microbiome revealed by metagenomics and culture.</title>
        <authorList>
            <person name="Gilroy R."/>
            <person name="Ravi A."/>
            <person name="Getino M."/>
            <person name="Pursley I."/>
            <person name="Horton D.L."/>
            <person name="Alikhan N.F."/>
            <person name="Baker D."/>
            <person name="Gharbi K."/>
            <person name="Hall N."/>
            <person name="Watson M."/>
            <person name="Adriaenssens E.M."/>
            <person name="Foster-Nyarko E."/>
            <person name="Jarju S."/>
            <person name="Secka A."/>
            <person name="Antonio M."/>
            <person name="Oren A."/>
            <person name="Chaudhuri R.R."/>
            <person name="La Ragione R."/>
            <person name="Hildebrand F."/>
            <person name="Pallen M.J."/>
        </authorList>
    </citation>
    <scope>NUCLEOTIDE SEQUENCE</scope>
    <source>
        <strain evidence="1">CHK158-818</strain>
    </source>
</reference>
<reference evidence="1" key="1">
    <citation type="submission" date="2020-10" db="EMBL/GenBank/DDBJ databases">
        <authorList>
            <person name="Gilroy R."/>
        </authorList>
    </citation>
    <scope>NUCLEOTIDE SEQUENCE</scope>
    <source>
        <strain evidence="1">CHK158-818</strain>
    </source>
</reference>
<gene>
    <name evidence="1" type="ORF">IAB03_09045</name>
</gene>
<dbReference type="AlphaFoldDB" id="A0A9D1M9A6"/>
<protein>
    <submittedName>
        <fullName evidence="1">Uncharacterized protein</fullName>
    </submittedName>
</protein>
<dbReference type="EMBL" id="DVNA01000205">
    <property type="protein sequence ID" value="HIU55935.1"/>
    <property type="molecule type" value="Genomic_DNA"/>
</dbReference>
<dbReference type="Proteomes" id="UP000824112">
    <property type="component" value="Unassembled WGS sequence"/>
</dbReference>
<accession>A0A9D1M9A6</accession>
<proteinExistence type="predicted"/>